<reference evidence="2 3" key="1">
    <citation type="submission" date="2024-03" db="EMBL/GenBank/DDBJ databases">
        <title>Bacilli Hybrid Assemblies.</title>
        <authorList>
            <person name="Kovac J."/>
        </authorList>
    </citation>
    <scope>NUCLEOTIDE SEQUENCE [LARGE SCALE GENOMIC DNA]</scope>
    <source>
        <strain evidence="2 3">FSL R7-0666</strain>
    </source>
</reference>
<name>A0ABU9VN70_9BACI</name>
<gene>
    <name evidence="2" type="ORF">MKY91_19495</name>
</gene>
<keyword evidence="1" id="KW-0812">Transmembrane</keyword>
<protein>
    <recommendedName>
        <fullName evidence="4">DUF4367 domain-containing protein</fullName>
    </recommendedName>
</protein>
<dbReference type="EMBL" id="JBCITK010000001">
    <property type="protein sequence ID" value="MEN0645353.1"/>
    <property type="molecule type" value="Genomic_DNA"/>
</dbReference>
<keyword evidence="3" id="KW-1185">Reference proteome</keyword>
<dbReference type="Proteomes" id="UP001418796">
    <property type="component" value="Unassembled WGS sequence"/>
</dbReference>
<evidence type="ECO:0000313" key="3">
    <source>
        <dbReference type="Proteomes" id="UP001418796"/>
    </source>
</evidence>
<dbReference type="RefSeq" id="WP_343131926.1">
    <property type="nucleotide sequence ID" value="NZ_JBCITK010000001.1"/>
</dbReference>
<evidence type="ECO:0000313" key="2">
    <source>
        <dbReference type="EMBL" id="MEN0645353.1"/>
    </source>
</evidence>
<sequence length="153" mass="17560">MRNYKLGTLVLVMIGILILTVVGLGIYNWYDQTRVLSYEKVIEREYGSDVKFDDERITLWMYLPDGNLIYTGDETQELIETIIIGPANMKLQKTSGFTSRFRYRVSGTSAHLNLEATEREVGVGSDIYRVVGEDNQLLQAIEEIKDSVEWEEP</sequence>
<organism evidence="2 3">
    <name type="scientific">Alkalicoccobacillus gibsonii</name>
    <dbReference type="NCBI Taxonomy" id="79881"/>
    <lineage>
        <taxon>Bacteria</taxon>
        <taxon>Bacillati</taxon>
        <taxon>Bacillota</taxon>
        <taxon>Bacilli</taxon>
        <taxon>Bacillales</taxon>
        <taxon>Bacillaceae</taxon>
        <taxon>Alkalicoccobacillus</taxon>
    </lineage>
</organism>
<comment type="caution">
    <text evidence="2">The sequence shown here is derived from an EMBL/GenBank/DDBJ whole genome shotgun (WGS) entry which is preliminary data.</text>
</comment>
<accession>A0ABU9VN70</accession>
<evidence type="ECO:0000256" key="1">
    <source>
        <dbReference type="SAM" id="Phobius"/>
    </source>
</evidence>
<evidence type="ECO:0008006" key="4">
    <source>
        <dbReference type="Google" id="ProtNLM"/>
    </source>
</evidence>
<feature type="transmembrane region" description="Helical" evidence="1">
    <location>
        <begin position="6"/>
        <end position="30"/>
    </location>
</feature>
<keyword evidence="1" id="KW-0472">Membrane</keyword>
<proteinExistence type="predicted"/>
<keyword evidence="1" id="KW-1133">Transmembrane helix</keyword>